<dbReference type="EMBL" id="OX465085">
    <property type="protein sequence ID" value="CAI9301253.1"/>
    <property type="molecule type" value="Genomic_DNA"/>
</dbReference>
<evidence type="ECO:0000313" key="2">
    <source>
        <dbReference type="Proteomes" id="UP001177003"/>
    </source>
</evidence>
<dbReference type="CDD" id="cd03443">
    <property type="entry name" value="PaaI_thioesterase"/>
    <property type="match status" value="1"/>
</dbReference>
<dbReference type="Proteomes" id="UP001177003">
    <property type="component" value="Chromosome 9"/>
</dbReference>
<evidence type="ECO:0000313" key="1">
    <source>
        <dbReference type="EMBL" id="CAI9301253.1"/>
    </source>
</evidence>
<dbReference type="Gene3D" id="3.10.129.10">
    <property type="entry name" value="Hotdog Thioesterase"/>
    <property type="match status" value="1"/>
</dbReference>
<dbReference type="GO" id="GO:0047617">
    <property type="term" value="F:fatty acyl-CoA hydrolase activity"/>
    <property type="evidence" value="ECO:0007669"/>
    <property type="project" value="InterPro"/>
</dbReference>
<accession>A0AA35ZYI8</accession>
<gene>
    <name evidence="1" type="ORF">LSALG_LOCUS39819</name>
</gene>
<proteinExistence type="predicted"/>
<keyword evidence="2" id="KW-1185">Reference proteome</keyword>
<dbReference type="AlphaFoldDB" id="A0AA35ZYI8"/>
<name>A0AA35ZYI8_LACSI</name>
<protein>
    <recommendedName>
        <fullName evidence="3">Thioesterase domain-containing protein</fullName>
    </recommendedName>
</protein>
<dbReference type="InterPro" id="IPR039298">
    <property type="entry name" value="ACOT13"/>
</dbReference>
<dbReference type="InterPro" id="IPR029069">
    <property type="entry name" value="HotDog_dom_sf"/>
</dbReference>
<dbReference type="SUPFAM" id="SSF54637">
    <property type="entry name" value="Thioesterase/thiol ester dehydrase-isomerase"/>
    <property type="match status" value="1"/>
</dbReference>
<reference evidence="1" key="1">
    <citation type="submission" date="2023-04" db="EMBL/GenBank/DDBJ databases">
        <authorList>
            <person name="Vijverberg K."/>
            <person name="Xiong W."/>
            <person name="Schranz E."/>
        </authorList>
    </citation>
    <scope>NUCLEOTIDE SEQUENCE</scope>
</reference>
<sequence>MGEVIWIPHLRRALAVGILSSFALHIKQVIFSGISCIHFNVVSSLGRLISLTNSGVLGADFHSQLMIPFWRRSLILQCLLRSNLYASGKDVFRVESPIHLSSQNMVSSPDPIFFTIISSMSISNNFNSSCIPTIRFQIPEGEIESSMEMEKRPIEYLLVTQQDSDRIARFNLPRPQAADCFYTQFNIRGIRVDRFQPDSLTCSFTVPPRLTDRNGNLAVGAIASLVDVIGSTLVHAKDVSFNVSTDMSISYLSTAKFNELLSCIGQRWRMVAIGWCVTVMDELEIRGKLLGRKEGYCGTLIVLKKKATGEIIAEGRHSLFCKPISKI</sequence>
<dbReference type="PANTHER" id="PTHR21660">
    <property type="entry name" value="THIOESTERASE SUPERFAMILY MEMBER-RELATED"/>
    <property type="match status" value="1"/>
</dbReference>
<evidence type="ECO:0008006" key="3">
    <source>
        <dbReference type="Google" id="ProtNLM"/>
    </source>
</evidence>
<dbReference type="PANTHER" id="PTHR21660:SF8">
    <property type="entry name" value="OS02G0521700 PROTEIN"/>
    <property type="match status" value="1"/>
</dbReference>
<organism evidence="1 2">
    <name type="scientific">Lactuca saligna</name>
    <name type="common">Willowleaf lettuce</name>
    <dbReference type="NCBI Taxonomy" id="75948"/>
    <lineage>
        <taxon>Eukaryota</taxon>
        <taxon>Viridiplantae</taxon>
        <taxon>Streptophyta</taxon>
        <taxon>Embryophyta</taxon>
        <taxon>Tracheophyta</taxon>
        <taxon>Spermatophyta</taxon>
        <taxon>Magnoliopsida</taxon>
        <taxon>eudicotyledons</taxon>
        <taxon>Gunneridae</taxon>
        <taxon>Pentapetalae</taxon>
        <taxon>asterids</taxon>
        <taxon>campanulids</taxon>
        <taxon>Asterales</taxon>
        <taxon>Asteraceae</taxon>
        <taxon>Cichorioideae</taxon>
        <taxon>Cichorieae</taxon>
        <taxon>Lactucinae</taxon>
        <taxon>Lactuca</taxon>
    </lineage>
</organism>